<protein>
    <submittedName>
        <fullName evidence="10">Sugar ABC transporter permease</fullName>
    </submittedName>
</protein>
<evidence type="ECO:0000256" key="2">
    <source>
        <dbReference type="ARBA" id="ARBA00022448"/>
    </source>
</evidence>
<dbReference type="SUPFAM" id="SSF161098">
    <property type="entry name" value="MetI-like"/>
    <property type="match status" value="1"/>
</dbReference>
<evidence type="ECO:0000256" key="3">
    <source>
        <dbReference type="ARBA" id="ARBA00022475"/>
    </source>
</evidence>
<dbReference type="PANTHER" id="PTHR30193">
    <property type="entry name" value="ABC TRANSPORTER PERMEASE PROTEIN"/>
    <property type="match status" value="1"/>
</dbReference>
<keyword evidence="4 7" id="KW-0812">Transmembrane</keyword>
<evidence type="ECO:0000256" key="1">
    <source>
        <dbReference type="ARBA" id="ARBA00004651"/>
    </source>
</evidence>
<feature type="transmembrane region" description="Helical" evidence="7">
    <location>
        <begin position="292"/>
        <end position="310"/>
    </location>
</feature>
<keyword evidence="5 7" id="KW-1133">Transmembrane helix</keyword>
<evidence type="ECO:0000256" key="7">
    <source>
        <dbReference type="RuleBase" id="RU363032"/>
    </source>
</evidence>
<dbReference type="Proteomes" id="UP000269438">
    <property type="component" value="Unassembled WGS sequence"/>
</dbReference>
<dbReference type="EMBL" id="RCUY01000013">
    <property type="protein sequence ID" value="RLP80210.1"/>
    <property type="molecule type" value="Genomic_DNA"/>
</dbReference>
<dbReference type="GO" id="GO:0055085">
    <property type="term" value="P:transmembrane transport"/>
    <property type="evidence" value="ECO:0007669"/>
    <property type="project" value="InterPro"/>
</dbReference>
<feature type="domain" description="ABC transmembrane type-1" evidence="9">
    <location>
        <begin position="95"/>
        <end position="306"/>
    </location>
</feature>
<organism evidence="10 11">
    <name type="scientific">Mycetocola lacteus</name>
    <dbReference type="NCBI Taxonomy" id="76637"/>
    <lineage>
        <taxon>Bacteria</taxon>
        <taxon>Bacillati</taxon>
        <taxon>Actinomycetota</taxon>
        <taxon>Actinomycetes</taxon>
        <taxon>Micrococcales</taxon>
        <taxon>Microbacteriaceae</taxon>
        <taxon>Mycetocola</taxon>
    </lineage>
</organism>
<evidence type="ECO:0000256" key="6">
    <source>
        <dbReference type="ARBA" id="ARBA00023136"/>
    </source>
</evidence>
<feature type="region of interest" description="Disordered" evidence="8">
    <location>
        <begin position="1"/>
        <end position="21"/>
    </location>
</feature>
<dbReference type="CDD" id="cd06261">
    <property type="entry name" value="TM_PBP2"/>
    <property type="match status" value="1"/>
</dbReference>
<feature type="transmembrane region" description="Helical" evidence="7">
    <location>
        <begin position="29"/>
        <end position="51"/>
    </location>
</feature>
<dbReference type="GO" id="GO:0005886">
    <property type="term" value="C:plasma membrane"/>
    <property type="evidence" value="ECO:0007669"/>
    <property type="project" value="UniProtKB-SubCell"/>
</dbReference>
<evidence type="ECO:0000259" key="9">
    <source>
        <dbReference type="PROSITE" id="PS50928"/>
    </source>
</evidence>
<feature type="transmembrane region" description="Helical" evidence="7">
    <location>
        <begin position="91"/>
        <end position="120"/>
    </location>
</feature>
<dbReference type="InterPro" id="IPR051393">
    <property type="entry name" value="ABC_transporter_permease"/>
</dbReference>
<dbReference type="AlphaFoldDB" id="A0A3L7AKH8"/>
<dbReference type="Pfam" id="PF00528">
    <property type="entry name" value="BPD_transp_1"/>
    <property type="match status" value="1"/>
</dbReference>
<evidence type="ECO:0000256" key="4">
    <source>
        <dbReference type="ARBA" id="ARBA00022692"/>
    </source>
</evidence>
<comment type="similarity">
    <text evidence="7">Belongs to the binding-protein-dependent transport system permease family.</text>
</comment>
<evidence type="ECO:0000256" key="5">
    <source>
        <dbReference type="ARBA" id="ARBA00022989"/>
    </source>
</evidence>
<reference evidence="10 11" key="1">
    <citation type="submission" date="2018-10" db="EMBL/GenBank/DDBJ databases">
        <authorList>
            <person name="Li J."/>
        </authorList>
    </citation>
    <scope>NUCLEOTIDE SEQUENCE [LARGE SCALE GENOMIC DNA]</scope>
    <source>
        <strain evidence="10 11">JCM 11654</strain>
    </source>
</reference>
<keyword evidence="3" id="KW-1003">Cell membrane</keyword>
<accession>A0A3L7AKH8</accession>
<keyword evidence="2 7" id="KW-0813">Transport</keyword>
<dbReference type="InterPro" id="IPR000515">
    <property type="entry name" value="MetI-like"/>
</dbReference>
<keyword evidence="6 7" id="KW-0472">Membrane</keyword>
<comment type="caution">
    <text evidence="10">The sequence shown here is derived from an EMBL/GenBank/DDBJ whole genome shotgun (WGS) entry which is preliminary data.</text>
</comment>
<name>A0A3L7AKH8_9MICO</name>
<dbReference type="InterPro" id="IPR035906">
    <property type="entry name" value="MetI-like_sf"/>
</dbReference>
<dbReference type="PANTHER" id="PTHR30193:SF37">
    <property type="entry name" value="INNER MEMBRANE ABC TRANSPORTER PERMEASE PROTEIN YCJO"/>
    <property type="match status" value="1"/>
</dbReference>
<dbReference type="PROSITE" id="PS50928">
    <property type="entry name" value="ABC_TM1"/>
    <property type="match status" value="1"/>
</dbReference>
<feature type="transmembrane region" description="Helical" evidence="7">
    <location>
        <begin position="181"/>
        <end position="204"/>
    </location>
</feature>
<gene>
    <name evidence="10" type="ORF">D9V34_14185</name>
</gene>
<comment type="subcellular location">
    <subcellularLocation>
        <location evidence="1 7">Cell membrane</location>
        <topology evidence="1 7">Multi-pass membrane protein</topology>
    </subcellularLocation>
</comment>
<dbReference type="RefSeq" id="WP_121689149.1">
    <property type="nucleotide sequence ID" value="NZ_RCUY01000013.1"/>
</dbReference>
<sequence>MTAPGARIQRPGTASSLSRTRRPRRRSRLVWRPTLVALAFLSPALIGLVLLRLAPAVVAFWQSLQGGGILSGGEHFVGLDNYVELFSSADFIGSLLVTLLFTVIINPVQVAIAFLLAVLYTRRAAGSGFWRSLVILPIAVPPAVSAVIWSVIYRPDGLGNAFLGMLGLPAQPFLTSPTQSLTAIMVLLSWVGVGYWMLFLIAGINDVPTELYEAASLDGASAWRQLWTITFPLVRRPLAFVLVADTVSNFLVFAPVQILTKGGPEGSTNLLMHDIFNRAYTLGDLNTAQAEVIILVLLTLAIVAVQFRLLKSEDAA</sequence>
<evidence type="ECO:0000313" key="10">
    <source>
        <dbReference type="EMBL" id="RLP80210.1"/>
    </source>
</evidence>
<dbReference type="Gene3D" id="1.10.3720.10">
    <property type="entry name" value="MetI-like"/>
    <property type="match status" value="1"/>
</dbReference>
<evidence type="ECO:0000256" key="8">
    <source>
        <dbReference type="SAM" id="MobiDB-lite"/>
    </source>
</evidence>
<evidence type="ECO:0000313" key="11">
    <source>
        <dbReference type="Proteomes" id="UP000269438"/>
    </source>
</evidence>
<feature type="transmembrane region" description="Helical" evidence="7">
    <location>
        <begin position="132"/>
        <end position="152"/>
    </location>
</feature>
<dbReference type="OrthoDB" id="3515028at2"/>
<keyword evidence="11" id="KW-1185">Reference proteome</keyword>
<proteinExistence type="inferred from homology"/>